<accession>A7EF36</accession>
<keyword evidence="3" id="KW-1185">Reference proteome</keyword>
<sequence length="123" mass="13525">MVLAALPKEMNFSLDVSKVRATADVFYKGDKLGVLNLRKWQSAHSERVNGRGDASLKIESHIKNAPLEITDEDIFGDLVADYYLGGKAINLKIEALVEVEISTVLGDFIIKDLPAEGNVPLNR</sequence>
<evidence type="ECO:0000313" key="2">
    <source>
        <dbReference type="EMBL" id="EDO01452.1"/>
    </source>
</evidence>
<dbReference type="GeneID" id="5492062"/>
<dbReference type="RefSeq" id="XP_001595837.1">
    <property type="nucleotide sequence ID" value="XM_001595787.1"/>
</dbReference>
<proteinExistence type="predicted"/>
<dbReference type="InterPro" id="IPR055011">
    <property type="entry name" value="Tag1_C"/>
</dbReference>
<evidence type="ECO:0000259" key="1">
    <source>
        <dbReference type="Pfam" id="PF22786"/>
    </source>
</evidence>
<dbReference type="InterPro" id="IPR046368">
    <property type="entry name" value="Tag1"/>
</dbReference>
<dbReference type="HOGENOM" id="CLU_2016594_0_0_1"/>
<evidence type="ECO:0000313" key="3">
    <source>
        <dbReference type="Proteomes" id="UP000001312"/>
    </source>
</evidence>
<dbReference type="PANTHER" id="PTHR35895">
    <property type="entry name" value="CHROMOSOME 16, WHOLE GENOME SHOTGUN SEQUENCE"/>
    <property type="match status" value="1"/>
</dbReference>
<dbReference type="GO" id="GO:0000329">
    <property type="term" value="C:fungal-type vacuole membrane"/>
    <property type="evidence" value="ECO:0007669"/>
    <property type="project" value="InterPro"/>
</dbReference>
<dbReference type="PANTHER" id="PTHR35895:SF3">
    <property type="entry name" value="PRE-RRNA PROCESSING PROTEIN"/>
    <property type="match status" value="1"/>
</dbReference>
<dbReference type="EMBL" id="CH476624">
    <property type="protein sequence ID" value="EDO01452.1"/>
    <property type="molecule type" value="Genomic_DNA"/>
</dbReference>
<dbReference type="KEGG" id="ssl:SS1G_03927"/>
<protein>
    <recommendedName>
        <fullName evidence="1">Tag1 C-terminal domain-containing protein</fullName>
    </recommendedName>
</protein>
<dbReference type="eggNOG" id="ENOG502QZVV">
    <property type="taxonomic scope" value="Eukaryota"/>
</dbReference>
<dbReference type="Proteomes" id="UP000001312">
    <property type="component" value="Unassembled WGS sequence"/>
</dbReference>
<name>A7EF36_SCLS1</name>
<dbReference type="Pfam" id="PF22786">
    <property type="entry name" value="Tag1_C"/>
    <property type="match status" value="1"/>
</dbReference>
<organism evidence="2 3">
    <name type="scientific">Sclerotinia sclerotiorum (strain ATCC 18683 / 1980 / Ss-1)</name>
    <name type="common">White mold</name>
    <name type="synonym">Whetzelinia sclerotiorum</name>
    <dbReference type="NCBI Taxonomy" id="665079"/>
    <lineage>
        <taxon>Eukaryota</taxon>
        <taxon>Fungi</taxon>
        <taxon>Dikarya</taxon>
        <taxon>Ascomycota</taxon>
        <taxon>Pezizomycotina</taxon>
        <taxon>Leotiomycetes</taxon>
        <taxon>Helotiales</taxon>
        <taxon>Sclerotiniaceae</taxon>
        <taxon>Sclerotinia</taxon>
    </lineage>
</organism>
<gene>
    <name evidence="2" type="ORF">SS1G_03927</name>
</gene>
<dbReference type="AlphaFoldDB" id="A7EF36"/>
<reference evidence="3" key="1">
    <citation type="journal article" date="2011" name="PLoS Genet.">
        <title>Genomic analysis of the necrotrophic fungal pathogens Sclerotinia sclerotiorum and Botrytis cinerea.</title>
        <authorList>
            <person name="Amselem J."/>
            <person name="Cuomo C.A."/>
            <person name="van Kan J.A."/>
            <person name="Viaud M."/>
            <person name="Benito E.P."/>
            <person name="Couloux A."/>
            <person name="Coutinho P.M."/>
            <person name="de Vries R.P."/>
            <person name="Dyer P.S."/>
            <person name="Fillinger S."/>
            <person name="Fournier E."/>
            <person name="Gout L."/>
            <person name="Hahn M."/>
            <person name="Kohn L."/>
            <person name="Lapalu N."/>
            <person name="Plummer K.M."/>
            <person name="Pradier J.M."/>
            <person name="Quevillon E."/>
            <person name="Sharon A."/>
            <person name="Simon A."/>
            <person name="ten Have A."/>
            <person name="Tudzynski B."/>
            <person name="Tudzynski P."/>
            <person name="Wincker P."/>
            <person name="Andrew M."/>
            <person name="Anthouard V."/>
            <person name="Beever R.E."/>
            <person name="Beffa R."/>
            <person name="Benoit I."/>
            <person name="Bouzid O."/>
            <person name="Brault B."/>
            <person name="Chen Z."/>
            <person name="Choquer M."/>
            <person name="Collemare J."/>
            <person name="Cotton P."/>
            <person name="Danchin E.G."/>
            <person name="Da Silva C."/>
            <person name="Gautier A."/>
            <person name="Giraud C."/>
            <person name="Giraud T."/>
            <person name="Gonzalez C."/>
            <person name="Grossetete S."/>
            <person name="Guldener U."/>
            <person name="Henrissat B."/>
            <person name="Howlett B.J."/>
            <person name="Kodira C."/>
            <person name="Kretschmer M."/>
            <person name="Lappartient A."/>
            <person name="Leroch M."/>
            <person name="Levis C."/>
            <person name="Mauceli E."/>
            <person name="Neuveglise C."/>
            <person name="Oeser B."/>
            <person name="Pearson M."/>
            <person name="Poulain J."/>
            <person name="Poussereau N."/>
            <person name="Quesneville H."/>
            <person name="Rascle C."/>
            <person name="Schumacher J."/>
            <person name="Segurens B."/>
            <person name="Sexton A."/>
            <person name="Silva E."/>
            <person name="Sirven C."/>
            <person name="Soanes D.M."/>
            <person name="Talbot N.J."/>
            <person name="Templeton M."/>
            <person name="Yandava C."/>
            <person name="Yarden O."/>
            <person name="Zeng Q."/>
            <person name="Rollins J.A."/>
            <person name="Lebrun M.H."/>
            <person name="Dickman M."/>
        </authorList>
    </citation>
    <scope>NUCLEOTIDE SEQUENCE [LARGE SCALE GENOMIC DNA]</scope>
    <source>
        <strain evidence="3">ATCC 18683 / 1980 / Ss-1</strain>
    </source>
</reference>
<feature type="domain" description="Tag1 C-terminal" evidence="1">
    <location>
        <begin position="10"/>
        <end position="121"/>
    </location>
</feature>
<dbReference type="InParanoid" id="A7EF36"/>